<dbReference type="AlphaFoldDB" id="A0A1R4GE95"/>
<dbReference type="PANTHER" id="PTHR48069:SF3">
    <property type="entry name" value="DIHYDROFOLATE REDUCTASE"/>
    <property type="match status" value="1"/>
</dbReference>
<dbReference type="UniPathway" id="UPA00077">
    <property type="reaction ID" value="UER00158"/>
</dbReference>
<dbReference type="GO" id="GO:0046654">
    <property type="term" value="P:tetrahydrofolate biosynthetic process"/>
    <property type="evidence" value="ECO:0007669"/>
    <property type="project" value="UniProtKB-UniPathway"/>
</dbReference>
<reference evidence="10 11" key="1">
    <citation type="submission" date="2017-02" db="EMBL/GenBank/DDBJ databases">
        <authorList>
            <person name="Peterson S.W."/>
        </authorList>
    </citation>
    <scope>NUCLEOTIDE SEQUENCE [LARGE SCALE GENOMIC DNA]</scope>
    <source>
        <strain evidence="10 11">B Ar 00.02</strain>
    </source>
</reference>
<dbReference type="EC" id="1.5.1.3" evidence="3 7"/>
<dbReference type="PANTHER" id="PTHR48069">
    <property type="entry name" value="DIHYDROFOLATE REDUCTASE"/>
    <property type="match status" value="1"/>
</dbReference>
<comment type="pathway">
    <text evidence="1 7">Cofactor biosynthesis; tetrahydrofolate biosynthesis; 5,6,7,8-tetrahydrofolate from 7,8-dihydrofolate: step 1/1.</text>
</comment>
<protein>
    <recommendedName>
        <fullName evidence="3 7">Dihydrofolate reductase</fullName>
        <ecNumber evidence="3 7">1.5.1.3</ecNumber>
    </recommendedName>
</protein>
<dbReference type="InterPro" id="IPR024072">
    <property type="entry name" value="DHFR-like_dom_sf"/>
</dbReference>
<evidence type="ECO:0000256" key="4">
    <source>
        <dbReference type="ARBA" id="ARBA00022563"/>
    </source>
</evidence>
<evidence type="ECO:0000256" key="3">
    <source>
        <dbReference type="ARBA" id="ARBA00012856"/>
    </source>
</evidence>
<gene>
    <name evidence="10" type="ORF">FM101_09875</name>
</gene>
<dbReference type="GO" id="GO:0046452">
    <property type="term" value="P:dihydrofolate metabolic process"/>
    <property type="evidence" value="ECO:0007669"/>
    <property type="project" value="TreeGrafter"/>
</dbReference>
<dbReference type="PROSITE" id="PS00075">
    <property type="entry name" value="DHFR_1"/>
    <property type="match status" value="1"/>
</dbReference>
<dbReference type="CDD" id="cd00209">
    <property type="entry name" value="DHFR"/>
    <property type="match status" value="1"/>
</dbReference>
<dbReference type="GO" id="GO:0006730">
    <property type="term" value="P:one-carbon metabolic process"/>
    <property type="evidence" value="ECO:0007669"/>
    <property type="project" value="UniProtKB-KW"/>
</dbReference>
<evidence type="ECO:0000256" key="6">
    <source>
        <dbReference type="ARBA" id="ARBA00023002"/>
    </source>
</evidence>
<dbReference type="RefSeq" id="WP_086999005.1">
    <property type="nucleotide sequence ID" value="NZ_FUHW01000035.1"/>
</dbReference>
<evidence type="ECO:0000256" key="1">
    <source>
        <dbReference type="ARBA" id="ARBA00004903"/>
    </source>
</evidence>
<dbReference type="EMBL" id="FUHW01000035">
    <property type="protein sequence ID" value="SJM66514.1"/>
    <property type="molecule type" value="Genomic_DNA"/>
</dbReference>
<dbReference type="GO" id="GO:0005829">
    <property type="term" value="C:cytosol"/>
    <property type="evidence" value="ECO:0007669"/>
    <property type="project" value="TreeGrafter"/>
</dbReference>
<evidence type="ECO:0000259" key="9">
    <source>
        <dbReference type="PROSITE" id="PS51330"/>
    </source>
</evidence>
<dbReference type="PROSITE" id="PS51330">
    <property type="entry name" value="DHFR_2"/>
    <property type="match status" value="1"/>
</dbReference>
<evidence type="ECO:0000256" key="5">
    <source>
        <dbReference type="ARBA" id="ARBA00022857"/>
    </source>
</evidence>
<name>A0A1R4GE95_9MICC</name>
<dbReference type="Gene3D" id="3.40.430.10">
    <property type="entry name" value="Dihydrofolate Reductase, subunit A"/>
    <property type="match status" value="1"/>
</dbReference>
<dbReference type="GO" id="GO:0050661">
    <property type="term" value="F:NADP binding"/>
    <property type="evidence" value="ECO:0007669"/>
    <property type="project" value="InterPro"/>
</dbReference>
<evidence type="ECO:0000313" key="10">
    <source>
        <dbReference type="EMBL" id="SJM66514.1"/>
    </source>
</evidence>
<dbReference type="GO" id="GO:0046655">
    <property type="term" value="P:folic acid metabolic process"/>
    <property type="evidence" value="ECO:0007669"/>
    <property type="project" value="TreeGrafter"/>
</dbReference>
<keyword evidence="4 7" id="KW-0554">One-carbon metabolism</keyword>
<dbReference type="InterPro" id="IPR001796">
    <property type="entry name" value="DHFR_dom"/>
</dbReference>
<dbReference type="GO" id="GO:0004146">
    <property type="term" value="F:dihydrofolate reductase activity"/>
    <property type="evidence" value="ECO:0007669"/>
    <property type="project" value="UniProtKB-EC"/>
</dbReference>
<proteinExistence type="inferred from homology"/>
<comment type="similarity">
    <text evidence="2 7 8">Belongs to the dihydrofolate reductase family.</text>
</comment>
<evidence type="ECO:0000256" key="2">
    <source>
        <dbReference type="ARBA" id="ARBA00009539"/>
    </source>
</evidence>
<dbReference type="Proteomes" id="UP000195913">
    <property type="component" value="Unassembled WGS sequence"/>
</dbReference>
<dbReference type="InterPro" id="IPR012259">
    <property type="entry name" value="DHFR"/>
</dbReference>
<evidence type="ECO:0000256" key="8">
    <source>
        <dbReference type="RuleBase" id="RU004474"/>
    </source>
</evidence>
<evidence type="ECO:0000313" key="11">
    <source>
        <dbReference type="Proteomes" id="UP000195913"/>
    </source>
</evidence>
<comment type="function">
    <text evidence="7">Key enzyme in folate metabolism. Catalyzes an essential reaction for de novo glycine and purine synthesis, and for DNA precursor synthesis.</text>
</comment>
<keyword evidence="5 7" id="KW-0521">NADP</keyword>
<feature type="domain" description="DHFR" evidence="9">
    <location>
        <begin position="23"/>
        <end position="192"/>
    </location>
</feature>
<organism evidence="10 11">
    <name type="scientific">Arthrobacter rhombi</name>
    <dbReference type="NCBI Taxonomy" id="71253"/>
    <lineage>
        <taxon>Bacteria</taxon>
        <taxon>Bacillati</taxon>
        <taxon>Actinomycetota</taxon>
        <taxon>Actinomycetes</taxon>
        <taxon>Micrococcales</taxon>
        <taxon>Micrococcaceae</taxon>
        <taxon>Arthrobacter</taxon>
    </lineage>
</organism>
<dbReference type="Pfam" id="PF00186">
    <property type="entry name" value="DHFR_1"/>
    <property type="match status" value="1"/>
</dbReference>
<comment type="catalytic activity">
    <reaction evidence="7">
        <text>(6S)-5,6,7,8-tetrahydrofolate + NADP(+) = 7,8-dihydrofolate + NADPH + H(+)</text>
        <dbReference type="Rhea" id="RHEA:15009"/>
        <dbReference type="ChEBI" id="CHEBI:15378"/>
        <dbReference type="ChEBI" id="CHEBI:57451"/>
        <dbReference type="ChEBI" id="CHEBI:57453"/>
        <dbReference type="ChEBI" id="CHEBI:57783"/>
        <dbReference type="ChEBI" id="CHEBI:58349"/>
        <dbReference type="EC" id="1.5.1.3"/>
    </reaction>
</comment>
<dbReference type="PRINTS" id="PR00070">
    <property type="entry name" value="DHFR"/>
</dbReference>
<sequence>MSRHSADATTDATPAGQTGAAGRIGMIWAQTVDGVIGQEGTMPWHLPEDMKHFKNTTMGHPVIMGRRTWASIPPKFRPFSGRTNIVLTSEAQTASEVAEAGASVAGSPQEALDIAATAEGPAETWICGGGEVYAAYEPLADTAVVTVINIDAAGDTRAPRLSPVWKLTLSEPSQGWLTAANGTEYRHELWERS</sequence>
<dbReference type="InterPro" id="IPR017925">
    <property type="entry name" value="DHFR_CS"/>
</dbReference>
<evidence type="ECO:0000256" key="7">
    <source>
        <dbReference type="PIRNR" id="PIRNR000194"/>
    </source>
</evidence>
<accession>A0A1R4GE95</accession>
<dbReference type="SUPFAM" id="SSF53597">
    <property type="entry name" value="Dihydrofolate reductase-like"/>
    <property type="match status" value="1"/>
</dbReference>
<keyword evidence="11" id="KW-1185">Reference proteome</keyword>
<keyword evidence="6 7" id="KW-0560">Oxidoreductase</keyword>
<dbReference type="PIRSF" id="PIRSF000194">
    <property type="entry name" value="DHFR"/>
    <property type="match status" value="1"/>
</dbReference>